<evidence type="ECO:0000313" key="4">
    <source>
        <dbReference type="Proteomes" id="UP001472677"/>
    </source>
</evidence>
<dbReference type="PANTHER" id="PTHR43272">
    <property type="entry name" value="LONG-CHAIN-FATTY-ACID--COA LIGASE"/>
    <property type="match status" value="1"/>
</dbReference>
<dbReference type="Proteomes" id="UP001472677">
    <property type="component" value="Unassembled WGS sequence"/>
</dbReference>
<name>A0ABR2DJP4_9ROSI</name>
<dbReference type="EMBL" id="JBBPBM010000024">
    <property type="protein sequence ID" value="KAK8541652.1"/>
    <property type="molecule type" value="Genomic_DNA"/>
</dbReference>
<gene>
    <name evidence="3" type="ORF">V6N12_014279</name>
</gene>
<organism evidence="3 4">
    <name type="scientific">Hibiscus sabdariffa</name>
    <name type="common">roselle</name>
    <dbReference type="NCBI Taxonomy" id="183260"/>
    <lineage>
        <taxon>Eukaryota</taxon>
        <taxon>Viridiplantae</taxon>
        <taxon>Streptophyta</taxon>
        <taxon>Embryophyta</taxon>
        <taxon>Tracheophyta</taxon>
        <taxon>Spermatophyta</taxon>
        <taxon>Magnoliopsida</taxon>
        <taxon>eudicotyledons</taxon>
        <taxon>Gunneridae</taxon>
        <taxon>Pentapetalae</taxon>
        <taxon>rosids</taxon>
        <taxon>malvids</taxon>
        <taxon>Malvales</taxon>
        <taxon>Malvaceae</taxon>
        <taxon>Malvoideae</taxon>
        <taxon>Hibiscus</taxon>
    </lineage>
</organism>
<dbReference type="Gene3D" id="3.40.50.12780">
    <property type="entry name" value="N-terminal domain of ligase-like"/>
    <property type="match status" value="1"/>
</dbReference>
<comment type="catalytic activity">
    <reaction evidence="2">
        <text>a long-chain fatty acid + ATP + CoA = a long-chain fatty acyl-CoA + AMP + diphosphate</text>
        <dbReference type="Rhea" id="RHEA:15421"/>
        <dbReference type="ChEBI" id="CHEBI:30616"/>
        <dbReference type="ChEBI" id="CHEBI:33019"/>
        <dbReference type="ChEBI" id="CHEBI:57287"/>
        <dbReference type="ChEBI" id="CHEBI:57560"/>
        <dbReference type="ChEBI" id="CHEBI:83139"/>
        <dbReference type="ChEBI" id="CHEBI:456215"/>
        <dbReference type="EC" id="6.2.1.3"/>
    </reaction>
    <physiologicalReaction direction="left-to-right" evidence="2">
        <dbReference type="Rhea" id="RHEA:15422"/>
    </physiologicalReaction>
</comment>
<dbReference type="InterPro" id="IPR042099">
    <property type="entry name" value="ANL_N_sf"/>
</dbReference>
<evidence type="ECO:0000313" key="3">
    <source>
        <dbReference type="EMBL" id="KAK8541652.1"/>
    </source>
</evidence>
<dbReference type="Gene3D" id="3.30.300.30">
    <property type="match status" value="1"/>
</dbReference>
<dbReference type="InterPro" id="IPR045851">
    <property type="entry name" value="AMP-bd_C_sf"/>
</dbReference>
<dbReference type="PANTHER" id="PTHR43272:SF92">
    <property type="entry name" value="LONG CHAIN ACYL-COA SYNTHETASE 8"/>
    <property type="match status" value="1"/>
</dbReference>
<evidence type="ECO:0000256" key="1">
    <source>
        <dbReference type="ARBA" id="ARBA00001946"/>
    </source>
</evidence>
<protein>
    <submittedName>
        <fullName evidence="3">Uncharacterized protein</fullName>
    </submittedName>
</protein>
<comment type="cofactor">
    <cofactor evidence="1">
        <name>Mg(2+)</name>
        <dbReference type="ChEBI" id="CHEBI:18420"/>
    </cofactor>
</comment>
<proteinExistence type="predicted"/>
<reference evidence="3 4" key="1">
    <citation type="journal article" date="2024" name="G3 (Bethesda)">
        <title>Genome assembly of Hibiscus sabdariffa L. provides insights into metabolisms of medicinal natural products.</title>
        <authorList>
            <person name="Kim T."/>
        </authorList>
    </citation>
    <scope>NUCLEOTIDE SEQUENCE [LARGE SCALE GENOMIC DNA]</scope>
    <source>
        <strain evidence="3">TK-2024</strain>
        <tissue evidence="3">Old leaves</tissue>
    </source>
</reference>
<evidence type="ECO:0000256" key="2">
    <source>
        <dbReference type="ARBA" id="ARBA00024484"/>
    </source>
</evidence>
<keyword evidence="4" id="KW-1185">Reference proteome</keyword>
<dbReference type="SUPFAM" id="SSF56801">
    <property type="entry name" value="Acetyl-CoA synthetase-like"/>
    <property type="match status" value="1"/>
</dbReference>
<sequence>MVVLHLQVDERGMRWFYTGDIGQFHPDGCLEIVDRKKDIVKLQHGEYISLGKVEAALMSSKFVDNLMVHADPFHSYCVAVIVPSREALEKWAQEAGIEYKDFQELCDKAETVSEVQKSLSKVAKDAKLDKFEVPAKIKLVADAWTPESGVVTAALKIKREQIKARFKDELQRMYH</sequence>
<accession>A0ABR2DJP4</accession>
<comment type="caution">
    <text evidence="3">The sequence shown here is derived from an EMBL/GenBank/DDBJ whole genome shotgun (WGS) entry which is preliminary data.</text>
</comment>